<protein>
    <submittedName>
        <fullName evidence="1">Uncharacterized protein</fullName>
    </submittedName>
</protein>
<sequence length="207" mass="22933">MPQSSTAQAAPAGLHFLAGKTDLDLLREMAGAPVHVRLRDGLELVLRGENFMDLEASGLLNGSFPIEVGVSSDGYEYESLIAPQPDWKLWDKAAEAIHGRARHELILHGVPCKGIVHDLNGMYEGKLIWVSSSHDIAWLQMIYSASEAEPTFGVAKVYDFIPVPLWQILKNRLPEPDRHTALRDARALRAGIDGLRSYVEARNLKTE</sequence>
<dbReference type="SUPFAM" id="SSF53098">
    <property type="entry name" value="Ribonuclease H-like"/>
    <property type="match status" value="1"/>
</dbReference>
<proteinExistence type="predicted"/>
<dbReference type="RefSeq" id="WP_184597265.1">
    <property type="nucleotide sequence ID" value="NZ_JACHLI010000043.1"/>
</dbReference>
<dbReference type="EMBL" id="JACHLI010000043">
    <property type="protein sequence ID" value="MBB4867593.1"/>
    <property type="molecule type" value="Genomic_DNA"/>
</dbReference>
<accession>A0A7W7P416</accession>
<evidence type="ECO:0000313" key="1">
    <source>
        <dbReference type="EMBL" id="MBB4867593.1"/>
    </source>
</evidence>
<dbReference type="InterPro" id="IPR012337">
    <property type="entry name" value="RNaseH-like_sf"/>
</dbReference>
<dbReference type="Proteomes" id="UP000566995">
    <property type="component" value="Unassembled WGS sequence"/>
</dbReference>
<comment type="caution">
    <text evidence="1">The sequence shown here is derived from an EMBL/GenBank/DDBJ whole genome shotgun (WGS) entry which is preliminary data.</text>
</comment>
<reference evidence="1 2" key="1">
    <citation type="submission" date="2020-08" db="EMBL/GenBank/DDBJ databases">
        <title>Functional genomics of gut bacteria from endangered species of beetles.</title>
        <authorList>
            <person name="Carlos-Shanley C."/>
        </authorList>
    </citation>
    <scope>NUCLEOTIDE SEQUENCE [LARGE SCALE GENOMIC DNA]</scope>
    <source>
        <strain evidence="1 2">S00179</strain>
    </source>
</reference>
<gene>
    <name evidence="1" type="ORF">HNP46_006507</name>
</gene>
<evidence type="ECO:0000313" key="2">
    <source>
        <dbReference type="Proteomes" id="UP000566995"/>
    </source>
</evidence>
<name>A0A7W7P416_PSENT</name>
<organism evidence="1 2">
    <name type="scientific">Pseudomonas nitroreducens</name>
    <dbReference type="NCBI Taxonomy" id="46680"/>
    <lineage>
        <taxon>Bacteria</taxon>
        <taxon>Pseudomonadati</taxon>
        <taxon>Pseudomonadota</taxon>
        <taxon>Gammaproteobacteria</taxon>
        <taxon>Pseudomonadales</taxon>
        <taxon>Pseudomonadaceae</taxon>
        <taxon>Pseudomonas</taxon>
    </lineage>
</organism>
<dbReference type="AlphaFoldDB" id="A0A7W7P416"/>